<dbReference type="InterPro" id="IPR038109">
    <property type="entry name" value="DNA_bind_recomb_sf"/>
</dbReference>
<dbReference type="Proteomes" id="UP001160301">
    <property type="component" value="Unassembled WGS sequence"/>
</dbReference>
<evidence type="ECO:0000313" key="5">
    <source>
        <dbReference type="EMBL" id="MDI1437471.1"/>
    </source>
</evidence>
<dbReference type="InterPro" id="IPR036162">
    <property type="entry name" value="Resolvase-like_N_sf"/>
</dbReference>
<reference evidence="5 6" key="1">
    <citation type="submission" date="2023-04" db="EMBL/GenBank/DDBJ databases">
        <title>The genome sequence of Polyangium sorediatum DSM14670.</title>
        <authorList>
            <person name="Zhang X."/>
        </authorList>
    </citation>
    <scope>NUCLEOTIDE SEQUENCE [LARGE SCALE GENOMIC DNA]</scope>
    <source>
        <strain evidence="5 6">DSM 14670</strain>
    </source>
</reference>
<keyword evidence="1" id="KW-0175">Coiled coil</keyword>
<feature type="domain" description="Resolvase/invertase-type recombinase catalytic" evidence="3">
    <location>
        <begin position="7"/>
        <end position="157"/>
    </location>
</feature>
<dbReference type="Gene3D" id="3.90.1750.20">
    <property type="entry name" value="Putative Large Serine Recombinase, Chain B, Domain 2"/>
    <property type="match status" value="1"/>
</dbReference>
<dbReference type="InterPro" id="IPR025827">
    <property type="entry name" value="Zn_ribbon_recom_dom"/>
</dbReference>
<organism evidence="5 6">
    <name type="scientific">Polyangium sorediatum</name>
    <dbReference type="NCBI Taxonomy" id="889274"/>
    <lineage>
        <taxon>Bacteria</taxon>
        <taxon>Pseudomonadati</taxon>
        <taxon>Myxococcota</taxon>
        <taxon>Polyangia</taxon>
        <taxon>Polyangiales</taxon>
        <taxon>Polyangiaceae</taxon>
        <taxon>Polyangium</taxon>
    </lineage>
</organism>
<evidence type="ECO:0000259" key="3">
    <source>
        <dbReference type="PROSITE" id="PS51736"/>
    </source>
</evidence>
<feature type="coiled-coil region" evidence="1">
    <location>
        <begin position="408"/>
        <end position="463"/>
    </location>
</feature>
<dbReference type="SMART" id="SM00857">
    <property type="entry name" value="Resolvase"/>
    <property type="match status" value="1"/>
</dbReference>
<dbReference type="Pfam" id="PF00239">
    <property type="entry name" value="Resolvase"/>
    <property type="match status" value="1"/>
</dbReference>
<dbReference type="CDD" id="cd00338">
    <property type="entry name" value="Ser_Recombinase"/>
    <property type="match status" value="1"/>
</dbReference>
<feature type="domain" description="Recombinase" evidence="4">
    <location>
        <begin position="164"/>
        <end position="302"/>
    </location>
</feature>
<comment type="caution">
    <text evidence="5">The sequence shown here is derived from an EMBL/GenBank/DDBJ whole genome shotgun (WGS) entry which is preliminary data.</text>
</comment>
<feature type="region of interest" description="Disordered" evidence="2">
    <location>
        <begin position="541"/>
        <end position="560"/>
    </location>
</feature>
<evidence type="ECO:0000256" key="1">
    <source>
        <dbReference type="SAM" id="Coils"/>
    </source>
</evidence>
<evidence type="ECO:0000313" key="6">
    <source>
        <dbReference type="Proteomes" id="UP001160301"/>
    </source>
</evidence>
<gene>
    <name evidence="5" type="ORF">QHF89_48635</name>
</gene>
<dbReference type="PROSITE" id="PS51736">
    <property type="entry name" value="RECOMBINASES_3"/>
    <property type="match status" value="1"/>
</dbReference>
<protein>
    <submittedName>
        <fullName evidence="5">Recombinase family protein</fullName>
    </submittedName>
</protein>
<dbReference type="RefSeq" id="WP_136973257.1">
    <property type="nucleotide sequence ID" value="NZ_JARZHI010000129.1"/>
</dbReference>
<sequence>MRLYQLRTALYARRSTDEHQMASLDVQREEGARFVEAEGGTHAPDNLFVDDAVSRAEFKKRPGLIALLNAAKAGEFDAVVVRDESQLGGDTFRSGLVIQDILESGVRLFYYYTGEEVTLDGAVDKFMIAARSFAAELEREKTSQRTHEHLLTKARRGLVVGGRVYGYDNAEVLNGEQRVRVEYKINEEQAAIVRELFKRYADGEGLRSIVKDLNARRIPPPRAGKRGTGSWATSAVWSMLRRERYRGILVWNTREKTYKGGTKVRIARDPSEWIRAEAPQLRIVDDEAWFAVQARAQTQEHRESRRGAGRPARHLLSGLARCGQCGGPMTVTNGKRSYETVKVYGCAYSRDRGKTVCANTLRRPVDGINDAVARWISETVLSEELLLDVLQNVRERLTERTTKTTTDLPRMEKEAARLRTEIDRLVTALATVDQKPEAVIRGIADRQEELSALEARLRGAKAAPEAIQLELRRMEAEARKRLDELKGTLTRKPEQAREVIRMLFEGPIKLTPIETPKGSGSGWRDPRTCGPCSRLDVLNQRPQRDSKHCQSPNWWGRSPKSRHEFSSGWMVEAIRVSVDGIGHILSDHPSDMDKCCPSQGSVRLDF</sequence>
<dbReference type="Gene3D" id="3.40.50.1390">
    <property type="entry name" value="Resolvase, N-terminal catalytic domain"/>
    <property type="match status" value="1"/>
</dbReference>
<dbReference type="EMBL" id="JARZHI010000129">
    <property type="protein sequence ID" value="MDI1437471.1"/>
    <property type="molecule type" value="Genomic_DNA"/>
</dbReference>
<name>A0ABT6PA11_9BACT</name>
<keyword evidence="6" id="KW-1185">Reference proteome</keyword>
<dbReference type="SUPFAM" id="SSF53041">
    <property type="entry name" value="Resolvase-like"/>
    <property type="match status" value="1"/>
</dbReference>
<dbReference type="PANTHER" id="PTHR30461:SF23">
    <property type="entry name" value="DNA RECOMBINASE-RELATED"/>
    <property type="match status" value="1"/>
</dbReference>
<dbReference type="PANTHER" id="PTHR30461">
    <property type="entry name" value="DNA-INVERTASE FROM LAMBDOID PROPHAGE"/>
    <property type="match status" value="1"/>
</dbReference>
<accession>A0ABT6PA11</accession>
<dbReference type="PROSITE" id="PS51737">
    <property type="entry name" value="RECOMBINASE_DNA_BIND"/>
    <property type="match status" value="1"/>
</dbReference>
<dbReference type="Pfam" id="PF07508">
    <property type="entry name" value="Recombinase"/>
    <property type="match status" value="1"/>
</dbReference>
<dbReference type="Pfam" id="PF13408">
    <property type="entry name" value="Zn_ribbon_recom"/>
    <property type="match status" value="1"/>
</dbReference>
<dbReference type="InterPro" id="IPR050639">
    <property type="entry name" value="SSR_resolvase"/>
</dbReference>
<evidence type="ECO:0000256" key="2">
    <source>
        <dbReference type="SAM" id="MobiDB-lite"/>
    </source>
</evidence>
<dbReference type="InterPro" id="IPR006119">
    <property type="entry name" value="Resolv_N"/>
</dbReference>
<proteinExistence type="predicted"/>
<evidence type="ECO:0000259" key="4">
    <source>
        <dbReference type="PROSITE" id="PS51737"/>
    </source>
</evidence>
<dbReference type="InterPro" id="IPR011109">
    <property type="entry name" value="DNA_bind_recombinase_dom"/>
</dbReference>